<dbReference type="Proteomes" id="UP001140562">
    <property type="component" value="Unassembled WGS sequence"/>
</dbReference>
<dbReference type="GO" id="GO:0006351">
    <property type="term" value="P:DNA-templated transcription"/>
    <property type="evidence" value="ECO:0007669"/>
    <property type="project" value="InterPro"/>
</dbReference>
<sequence>MFPDSAICQSYTTTFFDEFHGYYPCVDEQLFRSRSERILAVAEAHPDDVCFLALNYIMFALHAVCENTATLDRQSKPPGWHWLQLADGIVGKRQLMGHGDVSLAQFLLFKAVYCTLVDQPGLAYHTIGFASRYALQHGLNLKASYTGTDVWEIFERLRTFWNILIVDRRISLSCKRPYTLRDLDIGVERPRDMCSRDIAPLIAPSQSEAARELDEYLDLMVHWSQFAGSLWDNVLAAHVHADKLADQAFTFKVAVDDFILNTFTDVGEGNAEFHAAVDLLNAWAQSVPLAQRVLDDFERIVPVVQHVFARCEEKRSASESTPKWTILYDAIPPDAANLLPYKEQVPDIRFPMLHSGIWATNGGYVETDRGFPSWDAGLEPGGARSSVLWV</sequence>
<dbReference type="GO" id="GO:0003677">
    <property type="term" value="F:DNA binding"/>
    <property type="evidence" value="ECO:0007669"/>
    <property type="project" value="InterPro"/>
</dbReference>
<feature type="domain" description="Xylanolytic transcriptional activator regulatory" evidence="2">
    <location>
        <begin position="123"/>
        <end position="196"/>
    </location>
</feature>
<protein>
    <recommendedName>
        <fullName evidence="2">Xylanolytic transcriptional activator regulatory domain-containing protein</fullName>
    </recommendedName>
</protein>
<evidence type="ECO:0000256" key="1">
    <source>
        <dbReference type="ARBA" id="ARBA00023242"/>
    </source>
</evidence>
<gene>
    <name evidence="3" type="ORF">N0V87_002938</name>
</gene>
<dbReference type="PANTHER" id="PTHR46910:SF11">
    <property type="entry name" value="ZN(2)-C6 FUNGAL-TYPE DOMAIN-CONTAINING PROTEIN"/>
    <property type="match status" value="1"/>
</dbReference>
<dbReference type="CDD" id="cd12148">
    <property type="entry name" value="fungal_TF_MHR"/>
    <property type="match status" value="1"/>
</dbReference>
<dbReference type="EMBL" id="JAPEUV010000020">
    <property type="protein sequence ID" value="KAJ4339738.1"/>
    <property type="molecule type" value="Genomic_DNA"/>
</dbReference>
<reference evidence="3" key="1">
    <citation type="submission" date="2022-10" db="EMBL/GenBank/DDBJ databases">
        <title>Tapping the CABI collections for fungal endophytes: first genome assemblies for Collariella, Neodidymelliopsis, Ascochyta clinopodiicola, Didymella pomorum, Didymosphaeria variabile, Neocosmospora piperis and Neocucurbitaria cava.</title>
        <authorList>
            <person name="Hill R."/>
        </authorList>
    </citation>
    <scope>NUCLEOTIDE SEQUENCE</scope>
    <source>
        <strain evidence="3">IMI 360193</strain>
    </source>
</reference>
<dbReference type="GO" id="GO:0008270">
    <property type="term" value="F:zinc ion binding"/>
    <property type="evidence" value="ECO:0007669"/>
    <property type="project" value="InterPro"/>
</dbReference>
<dbReference type="Pfam" id="PF04082">
    <property type="entry name" value="Fungal_trans"/>
    <property type="match status" value="1"/>
</dbReference>
<dbReference type="SMART" id="SM00906">
    <property type="entry name" value="Fungal_trans"/>
    <property type="match status" value="1"/>
</dbReference>
<comment type="caution">
    <text evidence="3">The sequence shown here is derived from an EMBL/GenBank/DDBJ whole genome shotgun (WGS) entry which is preliminary data.</text>
</comment>
<keyword evidence="1" id="KW-0539">Nucleus</keyword>
<dbReference type="InterPro" id="IPR050987">
    <property type="entry name" value="AtrR-like"/>
</dbReference>
<evidence type="ECO:0000313" key="3">
    <source>
        <dbReference type="EMBL" id="KAJ4339738.1"/>
    </source>
</evidence>
<dbReference type="GO" id="GO:0003700">
    <property type="term" value="F:DNA-binding transcription factor activity"/>
    <property type="evidence" value="ECO:0007669"/>
    <property type="project" value="InterPro"/>
</dbReference>
<accession>A0A9W8X356</accession>
<evidence type="ECO:0000313" key="4">
    <source>
        <dbReference type="Proteomes" id="UP001140562"/>
    </source>
</evidence>
<organism evidence="3 4">
    <name type="scientific">Didymella glomerata</name>
    <dbReference type="NCBI Taxonomy" id="749621"/>
    <lineage>
        <taxon>Eukaryota</taxon>
        <taxon>Fungi</taxon>
        <taxon>Dikarya</taxon>
        <taxon>Ascomycota</taxon>
        <taxon>Pezizomycotina</taxon>
        <taxon>Dothideomycetes</taxon>
        <taxon>Pleosporomycetidae</taxon>
        <taxon>Pleosporales</taxon>
        <taxon>Pleosporineae</taxon>
        <taxon>Didymellaceae</taxon>
        <taxon>Didymella</taxon>
    </lineage>
</organism>
<dbReference type="OrthoDB" id="3788466at2759"/>
<dbReference type="AlphaFoldDB" id="A0A9W8X356"/>
<name>A0A9W8X356_9PLEO</name>
<dbReference type="InterPro" id="IPR007219">
    <property type="entry name" value="XnlR_reg_dom"/>
</dbReference>
<proteinExistence type="predicted"/>
<dbReference type="PANTHER" id="PTHR46910">
    <property type="entry name" value="TRANSCRIPTION FACTOR PDR1"/>
    <property type="match status" value="1"/>
</dbReference>
<keyword evidence="4" id="KW-1185">Reference proteome</keyword>
<evidence type="ECO:0000259" key="2">
    <source>
        <dbReference type="SMART" id="SM00906"/>
    </source>
</evidence>